<evidence type="ECO:0000313" key="8">
    <source>
        <dbReference type="EMBL" id="GEJ56035.1"/>
    </source>
</evidence>
<dbReference type="EMBL" id="BJTG01000002">
    <property type="protein sequence ID" value="GEJ56035.1"/>
    <property type="molecule type" value="Genomic_DNA"/>
</dbReference>
<protein>
    <recommendedName>
        <fullName evidence="10">Polysulphide reductase NrfD</fullName>
    </recommendedName>
</protein>
<keyword evidence="9" id="KW-1185">Reference proteome</keyword>
<feature type="transmembrane region" description="Helical" evidence="7">
    <location>
        <begin position="260"/>
        <end position="277"/>
    </location>
</feature>
<feature type="transmembrane region" description="Helical" evidence="7">
    <location>
        <begin position="59"/>
        <end position="80"/>
    </location>
</feature>
<keyword evidence="4 7" id="KW-0812">Transmembrane</keyword>
<comment type="caution">
    <text evidence="8">The sequence shown here is derived from an EMBL/GenBank/DDBJ whole genome shotgun (WGS) entry which is preliminary data.</text>
</comment>
<dbReference type="GO" id="GO:0005886">
    <property type="term" value="C:plasma membrane"/>
    <property type="evidence" value="ECO:0007669"/>
    <property type="project" value="UniProtKB-SubCell"/>
</dbReference>
<dbReference type="InterPro" id="IPR005614">
    <property type="entry name" value="NrfD-like"/>
</dbReference>
<keyword evidence="6 7" id="KW-0472">Membrane</keyword>
<reference evidence="9" key="1">
    <citation type="journal article" date="2020" name="Appl. Environ. Microbiol.">
        <title>Diazotrophic Anaeromyxobacter Isolates from Soils.</title>
        <authorList>
            <person name="Masuda Y."/>
            <person name="Yamanaka H."/>
            <person name="Xu Z.X."/>
            <person name="Shiratori Y."/>
            <person name="Aono T."/>
            <person name="Amachi S."/>
            <person name="Senoo K."/>
            <person name="Itoh H."/>
        </authorList>
    </citation>
    <scope>NUCLEOTIDE SEQUENCE [LARGE SCALE GENOMIC DNA]</scope>
    <source>
        <strain evidence="9">R267</strain>
    </source>
</reference>
<feature type="transmembrane region" description="Helical" evidence="7">
    <location>
        <begin position="284"/>
        <end position="307"/>
    </location>
</feature>
<keyword evidence="5 7" id="KW-1133">Transmembrane helix</keyword>
<dbReference type="PANTHER" id="PTHR34856:SF2">
    <property type="entry name" value="PROTEIN NRFD"/>
    <property type="match status" value="1"/>
</dbReference>
<dbReference type="InterPro" id="IPR052049">
    <property type="entry name" value="Electron_transfer_protein"/>
</dbReference>
<feature type="transmembrane region" description="Helical" evidence="7">
    <location>
        <begin position="26"/>
        <end position="47"/>
    </location>
</feature>
<keyword evidence="3" id="KW-1003">Cell membrane</keyword>
<sequence length="313" mass="32807">MAMHEIDLARHSPLLDPALHVWGWEIPVYLFLGGLAAGTMIVGSLLAARAGPRSAAARWLLFAPAALLSLGMLALFLDLSRKAHVWRFYLAFRATSPMSWGAWILLAVYPVSLLAALAGLEDGEASRVEALLARARLGGVARAARALAVDRAACLRRANTALGIGLGVYTGVLLSTLGARALWASALLGPLFLVSGASTGAAFLLLFRLAEDERHAVERWDRLAMGVELALLALFLVGLSTAGEGSRQAAALLLGGRFTAQFWTLVVLGGLLAPLLLGALQGRLALRATAVAPVLVLAGGFALRWILVAAGQA</sequence>
<evidence type="ECO:0008006" key="10">
    <source>
        <dbReference type="Google" id="ProtNLM"/>
    </source>
</evidence>
<dbReference type="AlphaFoldDB" id="A0A7I9VI54"/>
<evidence type="ECO:0000313" key="9">
    <source>
        <dbReference type="Proteomes" id="UP000503640"/>
    </source>
</evidence>
<feature type="transmembrane region" description="Helical" evidence="7">
    <location>
        <begin position="100"/>
        <end position="120"/>
    </location>
</feature>
<accession>A0A7I9VI54</accession>
<comment type="subcellular location">
    <subcellularLocation>
        <location evidence="1">Cell membrane</location>
        <topology evidence="1">Multi-pass membrane protein</topology>
    </subcellularLocation>
</comment>
<feature type="transmembrane region" description="Helical" evidence="7">
    <location>
        <begin position="161"/>
        <end position="183"/>
    </location>
</feature>
<name>A0A7I9VI54_9BACT</name>
<dbReference type="Proteomes" id="UP000503640">
    <property type="component" value="Unassembled WGS sequence"/>
</dbReference>
<organism evidence="8 9">
    <name type="scientific">Anaeromyxobacter diazotrophicus</name>
    <dbReference type="NCBI Taxonomy" id="2590199"/>
    <lineage>
        <taxon>Bacteria</taxon>
        <taxon>Pseudomonadati</taxon>
        <taxon>Myxococcota</taxon>
        <taxon>Myxococcia</taxon>
        <taxon>Myxococcales</taxon>
        <taxon>Cystobacterineae</taxon>
        <taxon>Anaeromyxobacteraceae</taxon>
        <taxon>Anaeromyxobacter</taxon>
    </lineage>
</organism>
<gene>
    <name evidence="8" type="ORF">AMYX_07760</name>
</gene>
<proteinExistence type="inferred from homology"/>
<dbReference type="Gene3D" id="1.20.1630.10">
    <property type="entry name" value="Formate dehydrogenase/DMSO reductase domain"/>
    <property type="match status" value="1"/>
</dbReference>
<evidence type="ECO:0000256" key="6">
    <source>
        <dbReference type="ARBA" id="ARBA00023136"/>
    </source>
</evidence>
<evidence type="ECO:0000256" key="4">
    <source>
        <dbReference type="ARBA" id="ARBA00022692"/>
    </source>
</evidence>
<evidence type="ECO:0000256" key="5">
    <source>
        <dbReference type="ARBA" id="ARBA00022989"/>
    </source>
</evidence>
<evidence type="ECO:0000256" key="3">
    <source>
        <dbReference type="ARBA" id="ARBA00022475"/>
    </source>
</evidence>
<dbReference type="Pfam" id="PF03916">
    <property type="entry name" value="NrfD"/>
    <property type="match status" value="1"/>
</dbReference>
<feature type="transmembrane region" description="Helical" evidence="7">
    <location>
        <begin position="222"/>
        <end position="240"/>
    </location>
</feature>
<feature type="transmembrane region" description="Helical" evidence="7">
    <location>
        <begin position="189"/>
        <end position="210"/>
    </location>
</feature>
<evidence type="ECO:0000256" key="7">
    <source>
        <dbReference type="SAM" id="Phobius"/>
    </source>
</evidence>
<evidence type="ECO:0000256" key="2">
    <source>
        <dbReference type="ARBA" id="ARBA00008929"/>
    </source>
</evidence>
<evidence type="ECO:0000256" key="1">
    <source>
        <dbReference type="ARBA" id="ARBA00004651"/>
    </source>
</evidence>
<comment type="similarity">
    <text evidence="2">Belongs to the NrfD family.</text>
</comment>
<dbReference type="PANTHER" id="PTHR34856">
    <property type="entry name" value="PROTEIN NRFD"/>
    <property type="match status" value="1"/>
</dbReference>